<evidence type="ECO:0000256" key="1">
    <source>
        <dbReference type="SAM" id="MobiDB-lite"/>
    </source>
</evidence>
<dbReference type="SUPFAM" id="SSF54160">
    <property type="entry name" value="Chromo domain-like"/>
    <property type="match status" value="1"/>
</dbReference>
<dbReference type="InterPro" id="IPR016197">
    <property type="entry name" value="Chromo-like_dom_sf"/>
</dbReference>
<organism evidence="3 4">
    <name type="scientific">Lentinula guzmanii</name>
    <dbReference type="NCBI Taxonomy" id="2804957"/>
    <lineage>
        <taxon>Eukaryota</taxon>
        <taxon>Fungi</taxon>
        <taxon>Dikarya</taxon>
        <taxon>Basidiomycota</taxon>
        <taxon>Agaricomycotina</taxon>
        <taxon>Agaricomycetes</taxon>
        <taxon>Agaricomycetidae</taxon>
        <taxon>Agaricales</taxon>
        <taxon>Marasmiineae</taxon>
        <taxon>Omphalotaceae</taxon>
        <taxon>Lentinula</taxon>
    </lineage>
</organism>
<evidence type="ECO:0000259" key="2">
    <source>
        <dbReference type="PROSITE" id="PS50013"/>
    </source>
</evidence>
<dbReference type="SMART" id="SM00298">
    <property type="entry name" value="CHROMO"/>
    <property type="match status" value="1"/>
</dbReference>
<feature type="region of interest" description="Disordered" evidence="1">
    <location>
        <begin position="192"/>
        <end position="278"/>
    </location>
</feature>
<keyword evidence="4" id="KW-1185">Reference proteome</keyword>
<dbReference type="InterPro" id="IPR000953">
    <property type="entry name" value="Chromo/chromo_shadow_dom"/>
</dbReference>
<feature type="compositionally biased region" description="Basic and acidic residues" evidence="1">
    <location>
        <begin position="22"/>
        <end position="33"/>
    </location>
</feature>
<feature type="compositionally biased region" description="Pro residues" evidence="1">
    <location>
        <begin position="46"/>
        <end position="63"/>
    </location>
</feature>
<dbReference type="Proteomes" id="UP001176059">
    <property type="component" value="Unassembled WGS sequence"/>
</dbReference>
<evidence type="ECO:0000313" key="4">
    <source>
        <dbReference type="Proteomes" id="UP001176059"/>
    </source>
</evidence>
<dbReference type="EMBL" id="JANVFO010000045">
    <property type="protein sequence ID" value="KAJ3725638.1"/>
    <property type="molecule type" value="Genomic_DNA"/>
</dbReference>
<feature type="domain" description="Chromo" evidence="2">
    <location>
        <begin position="142"/>
        <end position="205"/>
    </location>
</feature>
<dbReference type="GO" id="GO:0006338">
    <property type="term" value="P:chromatin remodeling"/>
    <property type="evidence" value="ECO:0007669"/>
    <property type="project" value="UniProtKB-ARBA"/>
</dbReference>
<feature type="compositionally biased region" description="Basic residues" evidence="1">
    <location>
        <begin position="193"/>
        <end position="202"/>
    </location>
</feature>
<evidence type="ECO:0000313" key="3">
    <source>
        <dbReference type="EMBL" id="KAJ3725638.1"/>
    </source>
</evidence>
<dbReference type="PROSITE" id="PS50013">
    <property type="entry name" value="CHROMO_2"/>
    <property type="match status" value="1"/>
</dbReference>
<name>A0AA38JIK0_9AGAR</name>
<dbReference type="Pfam" id="PF00385">
    <property type="entry name" value="Chromo"/>
    <property type="match status" value="1"/>
</dbReference>
<feature type="compositionally biased region" description="Polar residues" evidence="1">
    <location>
        <begin position="206"/>
        <end position="220"/>
    </location>
</feature>
<sequence>MASPGVNESEREAVKALVLQMEARRNKVEHTTMDSKSQSSEMDPAPSTPIPTRPVAPTKPPKPIIGKLPANYVPPQEHSIGILPKEDSRNFRYKAPIGSEVAVSRVIEAGFNSTVSVRHEDLLAIAPDYCRQMKESVTGKCIGIEGNFVNGGEGKIGQQYDYLIHWKDQPNSEDSWVPLSDLPNSTNETIERFHRRHPRTKRPPSSVLSSSRQLTFTPQSDDVEIDSADPSRPTPPIADRRSMLPAPINPNLRINYEPPTQTMTRSGRVAKPPTQLNL</sequence>
<protein>
    <recommendedName>
        <fullName evidence="2">Chromo domain-containing protein</fullName>
    </recommendedName>
</protein>
<comment type="caution">
    <text evidence="3">The sequence shown here is derived from an EMBL/GenBank/DDBJ whole genome shotgun (WGS) entry which is preliminary data.</text>
</comment>
<proteinExistence type="predicted"/>
<gene>
    <name evidence="3" type="ORF">DFJ43DRAFT_1157365</name>
</gene>
<dbReference type="InterPro" id="IPR023780">
    <property type="entry name" value="Chromo_domain"/>
</dbReference>
<dbReference type="AlphaFoldDB" id="A0AA38JIK0"/>
<accession>A0AA38JIK0</accession>
<dbReference type="Gene3D" id="2.40.50.40">
    <property type="match status" value="1"/>
</dbReference>
<feature type="region of interest" description="Disordered" evidence="1">
    <location>
        <begin position="21"/>
        <end position="63"/>
    </location>
</feature>
<dbReference type="CDD" id="cd00024">
    <property type="entry name" value="CD_CSD"/>
    <property type="match status" value="1"/>
</dbReference>
<reference evidence="3" key="1">
    <citation type="submission" date="2022-08" db="EMBL/GenBank/DDBJ databases">
        <authorList>
            <consortium name="DOE Joint Genome Institute"/>
            <person name="Min B."/>
            <person name="Sierra-Patev S."/>
            <person name="Naranjo-Ortiz M."/>
            <person name="Looney B."/>
            <person name="Konkel Z."/>
            <person name="Slot J.C."/>
            <person name="Sakamoto Y."/>
            <person name="Steenwyk J.L."/>
            <person name="Rokas A."/>
            <person name="Carro J."/>
            <person name="Camarero S."/>
            <person name="Ferreira P."/>
            <person name="Molpeceres G."/>
            <person name="Ruiz-duenas F.J."/>
            <person name="Serrano A."/>
            <person name="Henrissat B."/>
            <person name="Drula E."/>
            <person name="Hughes K.W."/>
            <person name="Mata J.L."/>
            <person name="Ishikawa N.K."/>
            <person name="Vargas-Isla R."/>
            <person name="Ushijima S."/>
            <person name="Smith C.A."/>
            <person name="Ahrendt S."/>
            <person name="Andreopoulos W."/>
            <person name="He G."/>
            <person name="LaButti K."/>
            <person name="Lipzen A."/>
            <person name="Ng V."/>
            <person name="Riley R."/>
            <person name="Sandor L."/>
            <person name="Barry K."/>
            <person name="Martinez A.T."/>
            <person name="Xiao Y."/>
            <person name="Gibbons J.G."/>
            <person name="Terashima K."/>
            <person name="Hibbett D.S."/>
            <person name="Grigoriev I.V."/>
        </authorList>
    </citation>
    <scope>NUCLEOTIDE SEQUENCE</scope>
    <source>
        <strain evidence="3">ET3784</strain>
    </source>
</reference>
<reference evidence="3" key="2">
    <citation type="journal article" date="2023" name="Proc. Natl. Acad. Sci. U.S.A.">
        <title>A global phylogenomic analysis of the shiitake genus Lentinula.</title>
        <authorList>
            <person name="Sierra-Patev S."/>
            <person name="Min B."/>
            <person name="Naranjo-Ortiz M."/>
            <person name="Looney B."/>
            <person name="Konkel Z."/>
            <person name="Slot J.C."/>
            <person name="Sakamoto Y."/>
            <person name="Steenwyk J.L."/>
            <person name="Rokas A."/>
            <person name="Carro J."/>
            <person name="Camarero S."/>
            <person name="Ferreira P."/>
            <person name="Molpeceres G."/>
            <person name="Ruiz-Duenas F.J."/>
            <person name="Serrano A."/>
            <person name="Henrissat B."/>
            <person name="Drula E."/>
            <person name="Hughes K.W."/>
            <person name="Mata J.L."/>
            <person name="Ishikawa N.K."/>
            <person name="Vargas-Isla R."/>
            <person name="Ushijima S."/>
            <person name="Smith C.A."/>
            <person name="Donoghue J."/>
            <person name="Ahrendt S."/>
            <person name="Andreopoulos W."/>
            <person name="He G."/>
            <person name="LaButti K."/>
            <person name="Lipzen A."/>
            <person name="Ng V."/>
            <person name="Riley R."/>
            <person name="Sandor L."/>
            <person name="Barry K."/>
            <person name="Martinez A.T."/>
            <person name="Xiao Y."/>
            <person name="Gibbons J.G."/>
            <person name="Terashima K."/>
            <person name="Grigoriev I.V."/>
            <person name="Hibbett D."/>
        </authorList>
    </citation>
    <scope>NUCLEOTIDE SEQUENCE</scope>
    <source>
        <strain evidence="3">ET3784</strain>
    </source>
</reference>